<accession>A0A423PSC9</accession>
<keyword evidence="3" id="KW-1003">Cell membrane</keyword>
<reference evidence="14 15" key="1">
    <citation type="submission" date="2013-10" db="EMBL/GenBank/DDBJ databases">
        <title>Salinisphaera orenii MK-B5 Genome Sequencing.</title>
        <authorList>
            <person name="Lai Q."/>
            <person name="Li C."/>
            <person name="Shao Z."/>
        </authorList>
    </citation>
    <scope>NUCLEOTIDE SEQUENCE [LARGE SCALE GENOMIC DNA]</scope>
    <source>
        <strain evidence="14 15">MK-B5</strain>
    </source>
</reference>
<evidence type="ECO:0000256" key="1">
    <source>
        <dbReference type="ARBA" id="ARBA00004429"/>
    </source>
</evidence>
<evidence type="ECO:0000256" key="10">
    <source>
        <dbReference type="ARBA" id="ARBA00024202"/>
    </source>
</evidence>
<feature type="transmembrane region" description="Helical" evidence="12">
    <location>
        <begin position="156"/>
        <end position="175"/>
    </location>
</feature>
<dbReference type="GO" id="GO:0005886">
    <property type="term" value="C:plasma membrane"/>
    <property type="evidence" value="ECO:0007669"/>
    <property type="project" value="UniProtKB-SubCell"/>
</dbReference>
<keyword evidence="7" id="KW-0653">Protein transport</keyword>
<protein>
    <recommendedName>
        <fullName evidence="11">Oligopeptide transport system permease protein OppC</fullName>
    </recommendedName>
</protein>
<dbReference type="PROSITE" id="PS50928">
    <property type="entry name" value="ABC_TM1"/>
    <property type="match status" value="1"/>
</dbReference>
<dbReference type="InterPro" id="IPR035906">
    <property type="entry name" value="MetI-like_sf"/>
</dbReference>
<dbReference type="SUPFAM" id="SSF161098">
    <property type="entry name" value="MetI-like"/>
    <property type="match status" value="1"/>
</dbReference>
<gene>
    <name evidence="14" type="ORF">SAOR_05915</name>
</gene>
<feature type="transmembrane region" description="Helical" evidence="12">
    <location>
        <begin position="95"/>
        <end position="116"/>
    </location>
</feature>
<sequence length="294" mass="31743">MNARAETLERAVRGRSLWRDALVRLRANRAAIASLAVLGVIVAACVAGPWFSPHDHFTQDYGAIWVEPGLTDAHWFGTDSLGRDLFVRALEGGRMSLLIGLVATLVSLVIGVVYGATAGYLGGRVDGVMMRIVDILYAMPFLFFVILLMVFFGRNILLIFVAIGAINWLDMARIVRGQTLALKGQPFIEAARMAGAPAPAIIARHIVPNLLGVVAVYITLTIPQVILFESFLSFLGLGVAEPATSWGALIKDGADEMGRAPWLLVVPAVLLAATLFCFNFIGDGLRDALDPKDR</sequence>
<feature type="transmembrane region" description="Helical" evidence="12">
    <location>
        <begin position="30"/>
        <end position="51"/>
    </location>
</feature>
<dbReference type="GO" id="GO:0015833">
    <property type="term" value="P:peptide transport"/>
    <property type="evidence" value="ECO:0007669"/>
    <property type="project" value="UniProtKB-KW"/>
</dbReference>
<dbReference type="Pfam" id="PF00528">
    <property type="entry name" value="BPD_transp_1"/>
    <property type="match status" value="1"/>
</dbReference>
<dbReference type="InterPro" id="IPR050366">
    <property type="entry name" value="BP-dependent_transpt_permease"/>
</dbReference>
<dbReference type="Gene3D" id="1.10.3720.10">
    <property type="entry name" value="MetI-like"/>
    <property type="match status" value="1"/>
</dbReference>
<evidence type="ECO:0000259" key="13">
    <source>
        <dbReference type="PROSITE" id="PS50928"/>
    </source>
</evidence>
<feature type="transmembrane region" description="Helical" evidence="12">
    <location>
        <begin position="128"/>
        <end position="150"/>
    </location>
</feature>
<evidence type="ECO:0000256" key="8">
    <source>
        <dbReference type="ARBA" id="ARBA00022989"/>
    </source>
</evidence>
<dbReference type="GO" id="GO:0015031">
    <property type="term" value="P:protein transport"/>
    <property type="evidence" value="ECO:0007669"/>
    <property type="project" value="UniProtKB-KW"/>
</dbReference>
<evidence type="ECO:0000256" key="6">
    <source>
        <dbReference type="ARBA" id="ARBA00022856"/>
    </source>
</evidence>
<keyword evidence="15" id="KW-1185">Reference proteome</keyword>
<evidence type="ECO:0000256" key="4">
    <source>
        <dbReference type="ARBA" id="ARBA00022519"/>
    </source>
</evidence>
<evidence type="ECO:0000256" key="5">
    <source>
        <dbReference type="ARBA" id="ARBA00022692"/>
    </source>
</evidence>
<evidence type="ECO:0000256" key="11">
    <source>
        <dbReference type="ARBA" id="ARBA00072251"/>
    </source>
</evidence>
<keyword evidence="5 12" id="KW-0812">Transmembrane</keyword>
<keyword evidence="8 12" id="KW-1133">Transmembrane helix</keyword>
<dbReference type="RefSeq" id="WP_123630624.1">
    <property type="nucleotide sequence ID" value="NZ_AYKH01000009.1"/>
</dbReference>
<evidence type="ECO:0000313" key="15">
    <source>
        <dbReference type="Proteomes" id="UP000283993"/>
    </source>
</evidence>
<dbReference type="EMBL" id="AYKH01000009">
    <property type="protein sequence ID" value="ROO28510.1"/>
    <property type="molecule type" value="Genomic_DNA"/>
</dbReference>
<proteinExistence type="inferred from homology"/>
<dbReference type="PANTHER" id="PTHR43386">
    <property type="entry name" value="OLIGOPEPTIDE TRANSPORT SYSTEM PERMEASE PROTEIN APPC"/>
    <property type="match status" value="1"/>
</dbReference>
<keyword evidence="6" id="KW-0571">Peptide transport</keyword>
<dbReference type="PANTHER" id="PTHR43386:SF2">
    <property type="entry name" value="OLIGOPEPTIDE TRANSPORT SYSTEM PERMEASE PROTEIN OPPC"/>
    <property type="match status" value="1"/>
</dbReference>
<keyword evidence="9 12" id="KW-0472">Membrane</keyword>
<feature type="transmembrane region" description="Helical" evidence="12">
    <location>
        <begin position="260"/>
        <end position="282"/>
    </location>
</feature>
<keyword evidence="2 12" id="KW-0813">Transport</keyword>
<evidence type="ECO:0000256" key="7">
    <source>
        <dbReference type="ARBA" id="ARBA00022927"/>
    </source>
</evidence>
<dbReference type="CDD" id="cd06261">
    <property type="entry name" value="TM_PBP2"/>
    <property type="match status" value="1"/>
</dbReference>
<evidence type="ECO:0000256" key="3">
    <source>
        <dbReference type="ARBA" id="ARBA00022475"/>
    </source>
</evidence>
<organism evidence="14 15">
    <name type="scientific">Salinisphaera orenii MK-B5</name>
    <dbReference type="NCBI Taxonomy" id="856730"/>
    <lineage>
        <taxon>Bacteria</taxon>
        <taxon>Pseudomonadati</taxon>
        <taxon>Pseudomonadota</taxon>
        <taxon>Gammaproteobacteria</taxon>
        <taxon>Salinisphaerales</taxon>
        <taxon>Salinisphaeraceae</taxon>
        <taxon>Salinisphaera</taxon>
    </lineage>
</organism>
<keyword evidence="4" id="KW-0997">Cell inner membrane</keyword>
<dbReference type="Pfam" id="PF12911">
    <property type="entry name" value="OppC_N"/>
    <property type="match status" value="1"/>
</dbReference>
<feature type="domain" description="ABC transmembrane type-1" evidence="13">
    <location>
        <begin position="93"/>
        <end position="282"/>
    </location>
</feature>
<evidence type="ECO:0000313" key="14">
    <source>
        <dbReference type="EMBL" id="ROO28510.1"/>
    </source>
</evidence>
<name>A0A423PSC9_9GAMM</name>
<dbReference type="AlphaFoldDB" id="A0A423PSC9"/>
<evidence type="ECO:0000256" key="9">
    <source>
        <dbReference type="ARBA" id="ARBA00023136"/>
    </source>
</evidence>
<evidence type="ECO:0000256" key="12">
    <source>
        <dbReference type="RuleBase" id="RU363032"/>
    </source>
</evidence>
<comment type="subcellular location">
    <subcellularLocation>
        <location evidence="1">Cell inner membrane</location>
        <topology evidence="1">Multi-pass membrane protein</topology>
    </subcellularLocation>
    <subcellularLocation>
        <location evidence="12">Cell membrane</location>
        <topology evidence="12">Multi-pass membrane protein</topology>
    </subcellularLocation>
</comment>
<comment type="caution">
    <text evidence="14">The sequence shown here is derived from an EMBL/GenBank/DDBJ whole genome shotgun (WGS) entry which is preliminary data.</text>
</comment>
<dbReference type="Proteomes" id="UP000283993">
    <property type="component" value="Unassembled WGS sequence"/>
</dbReference>
<dbReference type="InterPro" id="IPR000515">
    <property type="entry name" value="MetI-like"/>
</dbReference>
<feature type="transmembrane region" description="Helical" evidence="12">
    <location>
        <begin position="210"/>
        <end position="240"/>
    </location>
</feature>
<evidence type="ECO:0000256" key="2">
    <source>
        <dbReference type="ARBA" id="ARBA00022448"/>
    </source>
</evidence>
<dbReference type="GO" id="GO:0055085">
    <property type="term" value="P:transmembrane transport"/>
    <property type="evidence" value="ECO:0007669"/>
    <property type="project" value="InterPro"/>
</dbReference>
<comment type="similarity">
    <text evidence="10">Belongs to the binding-protein-dependent transport system permease family. OppBC subfamily.</text>
</comment>
<dbReference type="InterPro" id="IPR025966">
    <property type="entry name" value="OppC_N"/>
</dbReference>